<dbReference type="InterPro" id="IPR020845">
    <property type="entry name" value="AMP-binding_CS"/>
</dbReference>
<dbReference type="SUPFAM" id="SSF47336">
    <property type="entry name" value="ACP-like"/>
    <property type="match status" value="1"/>
</dbReference>
<evidence type="ECO:0000256" key="2">
    <source>
        <dbReference type="ARBA" id="ARBA00022553"/>
    </source>
</evidence>
<dbReference type="InterPro" id="IPR051414">
    <property type="entry name" value="Adenylate-forming_Reductase"/>
</dbReference>
<dbReference type="PANTHER" id="PTHR43439">
    <property type="entry name" value="PHENYLACETATE-COENZYME A LIGASE"/>
    <property type="match status" value="1"/>
</dbReference>
<dbReference type="InterPro" id="IPR042099">
    <property type="entry name" value="ANL_N_sf"/>
</dbReference>
<sequence length="1127" mass="124702">MTQCANCLQRSRKQWYVSRHPTTSYHSAFWTIMSSFIRPKINLGYGKDHPDGVNSLPELIRFNATHNPDQLFGLQAISKEDAEPRAITFSQLHQAVEISSAWLVHEGATTGRVKREQCVRPVALLLGSDIGIYIYMAALMRVGTPVLCLSARLTPLAVAHLLNSVNPSAVLISSQLCQTAEKAVALLNAQYSVVNIPKVLTALSYEDFLHCDANSRLNELEIPPTYTAFGPNDVDACIFHSSGTTGLPKPIYHSHVYPLIYAACHRLPEKDSAFSINVSTLPLYHGFGLLAPSLSLSIGMPFYLFPATVIPTARSVLSALKATNARYMFSVPSILEDILNISPSDGLNELRKLEILAIGGAPIKESVGDELVSNGVKLLNHWGATEIGAIAPIEPVPSGYDRHYLMPRTDIGLEFIEIEGDGSLTRQLIGHPPGWDRPFIVQDLLEANPANTTQVRILGRTDDLIVLATGEKIHPASLERTVAEHPRVKAALAFGDRQFSMGLIVEIWDTEDLHLNDQATSTFVDSIAPYVERGNTFVDNHGKVAMEMLVLTTESKKPLMRTDKGSLARKANYEAFSKEIEECYAQADSLRANPLPPTDADALLRRIRDVVADVTDQEVFRSPTGNFDDADLFEMGVDSLQAKRLHAVLSGSLRVTANLPRPVEKLDLDFVFQHPSVSKLYLAIRAVMTTTEGVGQMILGTETRIKAMQLMVEEFRARLASFAEVAAKASDYRKRRVHAASPASGSVVLLTGSTGSLGCMLLARLAGDPNVSKIICLNRKQKQQQVGAPDRQRRALEKRGATIAKENWDKIVLFETNVHAPKFGLNSDAFEELLQVTHIIHNAWPVDFNMKLQSFKSHLELVSNLALLCIESSGRRHLNTAPTRLLFLSSIAVVGRYPLLHPEGPFEVPEQALGPENTAEMGYAEAKWVAEKVVTMAGEMFGQAEDPLIQTSSIRIGQLTGAEGRGAWNESEHFPLIVRTSRYLRLLPYLQGSLSWLPVNRAADIVTELLFSKGFQAFYHVENPSRQSWSGLLRNLSFILGGNTSPVRMVPFQEWLDQVRNLGDDPRNKAMKIFDFLDHHFVRMASGPVILRTTNARADSPSMVRSTSLDMGHLEEYVEYWKTTDQS</sequence>
<keyword evidence="6" id="KW-1185">Reference proteome</keyword>
<evidence type="ECO:0000256" key="1">
    <source>
        <dbReference type="ARBA" id="ARBA00022450"/>
    </source>
</evidence>
<dbReference type="Pfam" id="PF23562">
    <property type="entry name" value="AMP-binding_C_3"/>
    <property type="match status" value="1"/>
</dbReference>
<protein>
    <recommendedName>
        <fullName evidence="7">Carrier domain-containing protein</fullName>
    </recommendedName>
</protein>
<dbReference type="SUPFAM" id="SSF56801">
    <property type="entry name" value="Acetyl-CoA synthetase-like"/>
    <property type="match status" value="1"/>
</dbReference>
<feature type="domain" description="Thioester reductase (TE)" evidence="4">
    <location>
        <begin position="750"/>
        <end position="1000"/>
    </location>
</feature>
<feature type="domain" description="AMP-dependent synthetase/ligase" evidence="3">
    <location>
        <begin position="82"/>
        <end position="393"/>
    </location>
</feature>
<dbReference type="OrthoDB" id="429813at2759"/>
<dbReference type="InterPro" id="IPR013120">
    <property type="entry name" value="FAR_NAD-bd"/>
</dbReference>
<dbReference type="SUPFAM" id="SSF51735">
    <property type="entry name" value="NAD(P)-binding Rossmann-fold domains"/>
    <property type="match status" value="1"/>
</dbReference>
<proteinExistence type="predicted"/>
<evidence type="ECO:0000259" key="4">
    <source>
        <dbReference type="Pfam" id="PF07993"/>
    </source>
</evidence>
<dbReference type="Pfam" id="PF07993">
    <property type="entry name" value="NAD_binding_4"/>
    <property type="match status" value="1"/>
</dbReference>
<dbReference type="AlphaFoldDB" id="A0A8H5CYQ0"/>
<evidence type="ECO:0000259" key="3">
    <source>
        <dbReference type="Pfam" id="PF00501"/>
    </source>
</evidence>
<dbReference type="Pfam" id="PF00501">
    <property type="entry name" value="AMP-binding"/>
    <property type="match status" value="1"/>
</dbReference>
<gene>
    <name evidence="5" type="ORF">D9758_012482</name>
</gene>
<name>A0A8H5CYQ0_9AGAR</name>
<evidence type="ECO:0008006" key="7">
    <source>
        <dbReference type="Google" id="ProtNLM"/>
    </source>
</evidence>
<keyword evidence="1" id="KW-0596">Phosphopantetheine</keyword>
<organism evidence="5 6">
    <name type="scientific">Tetrapyrgos nigripes</name>
    <dbReference type="NCBI Taxonomy" id="182062"/>
    <lineage>
        <taxon>Eukaryota</taxon>
        <taxon>Fungi</taxon>
        <taxon>Dikarya</taxon>
        <taxon>Basidiomycota</taxon>
        <taxon>Agaricomycotina</taxon>
        <taxon>Agaricomycetes</taxon>
        <taxon>Agaricomycetidae</taxon>
        <taxon>Agaricales</taxon>
        <taxon>Marasmiineae</taxon>
        <taxon>Marasmiaceae</taxon>
        <taxon>Tetrapyrgos</taxon>
    </lineage>
</organism>
<comment type="caution">
    <text evidence="5">The sequence shown here is derived from an EMBL/GenBank/DDBJ whole genome shotgun (WGS) entry which is preliminary data.</text>
</comment>
<dbReference type="Gene3D" id="3.40.50.12780">
    <property type="entry name" value="N-terminal domain of ligase-like"/>
    <property type="match status" value="1"/>
</dbReference>
<accession>A0A8H5CYQ0</accession>
<keyword evidence="2" id="KW-0597">Phosphoprotein</keyword>
<evidence type="ECO:0000313" key="5">
    <source>
        <dbReference type="EMBL" id="KAF5350402.1"/>
    </source>
</evidence>
<evidence type="ECO:0000313" key="6">
    <source>
        <dbReference type="Proteomes" id="UP000559256"/>
    </source>
</evidence>
<dbReference type="Gene3D" id="1.10.1200.10">
    <property type="entry name" value="ACP-like"/>
    <property type="match status" value="1"/>
</dbReference>
<dbReference type="PANTHER" id="PTHR43439:SF2">
    <property type="entry name" value="ENZYME, PUTATIVE (JCVI)-RELATED"/>
    <property type="match status" value="1"/>
</dbReference>
<dbReference type="EMBL" id="JAACJM010000074">
    <property type="protein sequence ID" value="KAF5350402.1"/>
    <property type="molecule type" value="Genomic_DNA"/>
</dbReference>
<dbReference type="InterPro" id="IPR036736">
    <property type="entry name" value="ACP-like_sf"/>
</dbReference>
<dbReference type="PROSITE" id="PS00455">
    <property type="entry name" value="AMP_BINDING"/>
    <property type="match status" value="1"/>
</dbReference>
<dbReference type="Proteomes" id="UP000559256">
    <property type="component" value="Unassembled WGS sequence"/>
</dbReference>
<dbReference type="InterPro" id="IPR000873">
    <property type="entry name" value="AMP-dep_synth/lig_dom"/>
</dbReference>
<dbReference type="InterPro" id="IPR036291">
    <property type="entry name" value="NAD(P)-bd_dom_sf"/>
</dbReference>
<dbReference type="Gene3D" id="3.40.50.720">
    <property type="entry name" value="NAD(P)-binding Rossmann-like Domain"/>
    <property type="match status" value="1"/>
</dbReference>
<reference evidence="5 6" key="1">
    <citation type="journal article" date="2020" name="ISME J.">
        <title>Uncovering the hidden diversity of litter-decomposition mechanisms in mushroom-forming fungi.</title>
        <authorList>
            <person name="Floudas D."/>
            <person name="Bentzer J."/>
            <person name="Ahren D."/>
            <person name="Johansson T."/>
            <person name="Persson P."/>
            <person name="Tunlid A."/>
        </authorList>
    </citation>
    <scope>NUCLEOTIDE SEQUENCE [LARGE SCALE GENOMIC DNA]</scope>
    <source>
        <strain evidence="5 6">CBS 291.85</strain>
    </source>
</reference>